<dbReference type="PANTHER" id="PTHR38050">
    <property type="match status" value="1"/>
</dbReference>
<keyword evidence="5" id="KW-0378">Hydrolase</keyword>
<evidence type="ECO:0000256" key="1">
    <source>
        <dbReference type="ARBA" id="ARBA00004613"/>
    </source>
</evidence>
<dbReference type="Gene3D" id="3.40.50.1820">
    <property type="entry name" value="alpha/beta hydrolase"/>
    <property type="match status" value="1"/>
</dbReference>
<protein>
    <recommendedName>
        <fullName evidence="11">Polyhydroxybutyrate depolymerase</fullName>
    </recommendedName>
</protein>
<evidence type="ECO:0000313" key="10">
    <source>
        <dbReference type="Proteomes" id="UP001059836"/>
    </source>
</evidence>
<evidence type="ECO:0000256" key="5">
    <source>
        <dbReference type="ARBA" id="ARBA00022801"/>
    </source>
</evidence>
<keyword evidence="6" id="KW-0119">Carbohydrate metabolism</keyword>
<keyword evidence="10" id="KW-1185">Reference proteome</keyword>
<feature type="signal peptide" evidence="8">
    <location>
        <begin position="1"/>
        <end position="30"/>
    </location>
</feature>
<proteinExistence type="predicted"/>
<gene>
    <name evidence="9" type="ORF">GII31_03220</name>
</gene>
<keyword evidence="7" id="KW-0624">Polysaccharide degradation</keyword>
<evidence type="ECO:0008006" key="11">
    <source>
        <dbReference type="Google" id="ProtNLM"/>
    </source>
</evidence>
<dbReference type="InterPro" id="IPR029058">
    <property type="entry name" value="AB_hydrolase_fold"/>
</dbReference>
<dbReference type="InterPro" id="IPR043595">
    <property type="entry name" value="FaeB/C/D"/>
</dbReference>
<comment type="subcellular location">
    <subcellularLocation>
        <location evidence="1">Secreted</location>
    </subcellularLocation>
</comment>
<name>A0ABX6IFG5_9ACTN</name>
<keyword evidence="4 8" id="KW-0732">Signal</keyword>
<sequence length="350" mass="36900">MFGSGRARAIIVAIAIAAALLLCATPIGSAAPQRGGPTDTAPVPSMGCKAAPVPPGTSLQLFSAAGRSGDYLREVPALAKRTPMPVVFDIHGYLQPGAIQAAWSGMGPYGARHGFAVITPETHVLPPQWDFGENGRDIAFLSALLTHVEKTLCLDKRRIYVTGLSMGAFTTSSIACQLADRFAAAAPVSGIQNFQWCNPSRPVPVVAFHGTGDKILSYSGGLGPHGLLLPALDGSPRTIGQQLRDGPVPTTMPRSETVRSQTAAWAKRNGCSSKTTARRITHDVTRTQWSCRADGAAELYTIHGGGHNWPGGDPLLAFTPITGPITSSISATRIIWDFFRAHPITGPIHT</sequence>
<reference evidence="9" key="1">
    <citation type="journal article" date="2021" name="Nat. Microbiol.">
        <title>Cocultivation of an ultrasmall environmental parasitic bacterium with lytic ability against bacteria associated with wastewater foams.</title>
        <authorList>
            <person name="Batinovic S."/>
            <person name="Rose J.J.A."/>
            <person name="Ratcliffe J."/>
            <person name="Seviour R.J."/>
            <person name="Petrovski S."/>
        </authorList>
    </citation>
    <scope>NUCLEOTIDE SEQUENCE</scope>
    <source>
        <strain evidence="9">CON9</strain>
    </source>
</reference>
<feature type="chain" id="PRO_5046247761" description="Polyhydroxybutyrate depolymerase" evidence="8">
    <location>
        <begin position="31"/>
        <end position="350"/>
    </location>
</feature>
<dbReference type="RefSeq" id="WP_213246766.1">
    <property type="nucleotide sequence ID" value="NZ_CP045806.1"/>
</dbReference>
<evidence type="ECO:0000256" key="8">
    <source>
        <dbReference type="SAM" id="SignalP"/>
    </source>
</evidence>
<organism evidence="9 10">
    <name type="scientific">Gordonia pseudamarae</name>
    <dbReference type="NCBI Taxonomy" id="2831662"/>
    <lineage>
        <taxon>Bacteria</taxon>
        <taxon>Bacillati</taxon>
        <taxon>Actinomycetota</taxon>
        <taxon>Actinomycetes</taxon>
        <taxon>Mycobacteriales</taxon>
        <taxon>Gordoniaceae</taxon>
        <taxon>Gordonia</taxon>
    </lineage>
</organism>
<evidence type="ECO:0000256" key="4">
    <source>
        <dbReference type="ARBA" id="ARBA00022729"/>
    </source>
</evidence>
<keyword evidence="3" id="KW-0858">Xylan degradation</keyword>
<keyword evidence="2" id="KW-0964">Secreted</keyword>
<evidence type="ECO:0000256" key="3">
    <source>
        <dbReference type="ARBA" id="ARBA00022651"/>
    </source>
</evidence>
<evidence type="ECO:0000256" key="2">
    <source>
        <dbReference type="ARBA" id="ARBA00022525"/>
    </source>
</evidence>
<evidence type="ECO:0000256" key="6">
    <source>
        <dbReference type="ARBA" id="ARBA00023277"/>
    </source>
</evidence>
<dbReference type="Proteomes" id="UP001059836">
    <property type="component" value="Chromosome"/>
</dbReference>
<dbReference type="SUPFAM" id="SSF53474">
    <property type="entry name" value="alpha/beta-Hydrolases"/>
    <property type="match status" value="1"/>
</dbReference>
<evidence type="ECO:0000256" key="7">
    <source>
        <dbReference type="ARBA" id="ARBA00023326"/>
    </source>
</evidence>
<dbReference type="PANTHER" id="PTHR38050:SF2">
    <property type="entry name" value="FERULOYL ESTERASE C-RELATED"/>
    <property type="match status" value="1"/>
</dbReference>
<dbReference type="EMBL" id="CP045809">
    <property type="protein sequence ID" value="QHN34064.1"/>
    <property type="molecule type" value="Genomic_DNA"/>
</dbReference>
<accession>A0ABX6IFG5</accession>
<evidence type="ECO:0000313" key="9">
    <source>
        <dbReference type="EMBL" id="QHN34064.1"/>
    </source>
</evidence>